<keyword evidence="2" id="KW-1133">Transmembrane helix</keyword>
<keyword evidence="4" id="KW-1185">Reference proteome</keyword>
<accession>E6SJF4</accession>
<evidence type="ECO:0000256" key="2">
    <source>
        <dbReference type="SAM" id="Phobius"/>
    </source>
</evidence>
<gene>
    <name evidence="3" type="ordered locus">Tmar_2028</name>
</gene>
<evidence type="ECO:0000313" key="3">
    <source>
        <dbReference type="EMBL" id="ADU52109.1"/>
    </source>
</evidence>
<dbReference type="Proteomes" id="UP000008915">
    <property type="component" value="Chromosome"/>
</dbReference>
<feature type="compositionally biased region" description="Gly residues" evidence="1">
    <location>
        <begin position="219"/>
        <end position="283"/>
    </location>
</feature>
<dbReference type="RefSeq" id="WP_013496409.1">
    <property type="nucleotide sequence ID" value="NC_014831.1"/>
</dbReference>
<sequence>MAQTTVQTTVPETNRRAHRAALGVRHPAPHIRGRRPEHRAGSPHCRLVGGTGSRPRRPGRPAAPMAALLAAALVAILAGGCSTPAAKPDAGQNRRMITSLASDPQVQRAFATGRGRVMATDPGTRRVILEEMVREQRRLLEEPAVRDDALRVNAELTRATSTGRETRPVMLENTVNLLEGIPDDPELRRRLVNVMRELMKDPALRADMMAMMQSMMAQSGGGGAGSGSGSAGGSGTTGGSGGSAGSGGGSGSGGSGAAGGGSGAGTGGTGGSGGAGGSSGGAR</sequence>
<proteinExistence type="predicted"/>
<reference evidence="4" key="2">
    <citation type="journal article" date="2010" name="Stand. Genomic Sci.">
        <title>Complete genome sequence of Thermaerobacter marianensis type strain (7p75aT).</title>
        <authorList>
            <person name="Han C."/>
            <person name="Gu W."/>
            <person name="Zhang X."/>
            <person name="Lapidus A."/>
            <person name="Nolan M."/>
            <person name="Copeland A."/>
            <person name="Lucas S."/>
            <person name="Glavina Del Rio T."/>
            <person name="Tice H."/>
            <person name="Cheng J."/>
            <person name="Tapia R."/>
            <person name="Goodwin L."/>
            <person name="Pitluck S."/>
            <person name="Pagani I."/>
            <person name="Ivanova N."/>
            <person name="Mavromatis K."/>
            <person name="Mikhailova N."/>
            <person name="Pati A."/>
            <person name="Chen A."/>
            <person name="Palaniappan K."/>
            <person name="Land M."/>
            <person name="Hauser L."/>
            <person name="Chang Y."/>
            <person name="Jeffries C."/>
            <person name="Schneider S."/>
            <person name="Rohde M."/>
            <person name="Goker M."/>
            <person name="Pukall R."/>
            <person name="Woyke T."/>
            <person name="Bristow J."/>
            <person name="Eisen J."/>
            <person name="Markowitz V."/>
            <person name="Hugenholtz P."/>
            <person name="Kyrpides N."/>
            <person name="Klenk H."/>
            <person name="Detter J."/>
        </authorList>
    </citation>
    <scope>NUCLEOTIDE SEQUENCE [LARGE SCALE GENOMIC DNA]</scope>
    <source>
        <strain evidence="4">ATCC 700841 / DSM 12885 / JCM 10246 / 7p75a</strain>
    </source>
</reference>
<evidence type="ECO:0000256" key="1">
    <source>
        <dbReference type="SAM" id="MobiDB-lite"/>
    </source>
</evidence>
<dbReference type="KEGG" id="tmr:Tmar_2028"/>
<feature type="region of interest" description="Disordered" evidence="1">
    <location>
        <begin position="217"/>
        <end position="283"/>
    </location>
</feature>
<reference evidence="3 4" key="1">
    <citation type="journal article" date="2010" name="Stand. Genomic Sci.">
        <title>Complete genome sequence of Thermaerobacter marianensis type strain (7p75a).</title>
        <authorList>
            <person name="Han C."/>
            <person name="Gu W."/>
            <person name="Zhang X."/>
            <person name="Lapidus A."/>
            <person name="Nolan M."/>
            <person name="Copeland A."/>
            <person name="Lucas S."/>
            <person name="Del Rio T.G."/>
            <person name="Tice H."/>
            <person name="Cheng J.F."/>
            <person name="Tapia R."/>
            <person name="Goodwin L."/>
            <person name="Pitluck S."/>
            <person name="Pagani I."/>
            <person name="Ivanova N."/>
            <person name="Mavromatis K."/>
            <person name="Mikhailova N."/>
            <person name="Pati A."/>
            <person name="Chen A."/>
            <person name="Palaniappan K."/>
            <person name="Land M."/>
            <person name="Hauser L."/>
            <person name="Chang Y.J."/>
            <person name="Jeffries C.D."/>
            <person name="Schneider S."/>
            <person name="Rohde M."/>
            <person name="Goker M."/>
            <person name="Pukall R."/>
            <person name="Woyke T."/>
            <person name="Bristow J."/>
            <person name="Eisen J.A."/>
            <person name="Markowitz V."/>
            <person name="Hugenholtz P."/>
            <person name="Kyrpides N.C."/>
            <person name="Klenk H.P."/>
            <person name="Detter J.C."/>
        </authorList>
    </citation>
    <scope>NUCLEOTIDE SEQUENCE [LARGE SCALE GENOMIC DNA]</scope>
    <source>
        <strain evidence="4">ATCC 700841 / DSM 12885 / JCM 10246 / 7p75a</strain>
    </source>
</reference>
<dbReference type="HOGENOM" id="CLU_983306_0_0_9"/>
<feature type="transmembrane region" description="Helical" evidence="2">
    <location>
        <begin position="62"/>
        <end position="80"/>
    </location>
</feature>
<dbReference type="AlphaFoldDB" id="E6SJF4"/>
<protein>
    <submittedName>
        <fullName evidence="3">Uncharacterized protein</fullName>
    </submittedName>
</protein>
<name>E6SJF4_THEM7</name>
<dbReference type="EMBL" id="CP002344">
    <property type="protein sequence ID" value="ADU52109.1"/>
    <property type="molecule type" value="Genomic_DNA"/>
</dbReference>
<dbReference type="eggNOG" id="ENOG502ZI5N">
    <property type="taxonomic scope" value="Bacteria"/>
</dbReference>
<evidence type="ECO:0000313" key="4">
    <source>
        <dbReference type="Proteomes" id="UP000008915"/>
    </source>
</evidence>
<dbReference type="STRING" id="644966.Tmar_2028"/>
<keyword evidence="2" id="KW-0472">Membrane</keyword>
<organism evidence="3 4">
    <name type="scientific">Thermaerobacter marianensis (strain ATCC 700841 / DSM 12885 / JCM 10246 / 7p75a)</name>
    <dbReference type="NCBI Taxonomy" id="644966"/>
    <lineage>
        <taxon>Bacteria</taxon>
        <taxon>Bacillati</taxon>
        <taxon>Bacillota</taxon>
        <taxon>Clostridia</taxon>
        <taxon>Eubacteriales</taxon>
        <taxon>Clostridiales Family XVII. Incertae Sedis</taxon>
        <taxon>Thermaerobacter</taxon>
    </lineage>
</organism>
<keyword evidence="2" id="KW-0812">Transmembrane</keyword>